<dbReference type="EMBL" id="MH588544">
    <property type="protein sequence ID" value="AXQ68262.1"/>
    <property type="molecule type" value="Genomic_DNA"/>
</dbReference>
<evidence type="ECO:0000313" key="1">
    <source>
        <dbReference type="EMBL" id="AXQ68262.1"/>
    </source>
</evidence>
<sequence>MPDAVPALSDAAKAVMVLEDRYACNEVKKVALRQFRSAIGELGRVANQFEQEVGGG</sequence>
<gene>
    <name evidence="1" type="ORF">CcrBL10_gp058</name>
</gene>
<organism evidence="1 2">
    <name type="scientific">Caulobacter phage CcrBL10</name>
    <dbReference type="NCBI Taxonomy" id="2283269"/>
    <lineage>
        <taxon>Viruses</taxon>
        <taxon>Duplodnaviria</taxon>
        <taxon>Heunggongvirae</taxon>
        <taxon>Uroviricota</taxon>
        <taxon>Caudoviricetes</taxon>
        <taxon>Jeanschmidtviridae</taxon>
        <taxon>Poindextervirus</taxon>
        <taxon>Poindextervirus BL10</taxon>
    </lineage>
</organism>
<keyword evidence="2" id="KW-1185">Reference proteome</keyword>
<reference evidence="1 2" key="1">
    <citation type="submission" date="2018-07" db="EMBL/GenBank/DDBJ databases">
        <title>Giant CbK-like Caulobacter bacteriophages have genetically divergent genomes.</title>
        <authorList>
            <person name="Wilson K.M."/>
            <person name="Ely B."/>
        </authorList>
    </citation>
    <scope>NUCLEOTIDE SEQUENCE [LARGE SCALE GENOMIC DNA]</scope>
</reference>
<dbReference type="Proteomes" id="UP000258997">
    <property type="component" value="Segment"/>
</dbReference>
<accession>A0A385EBL8</accession>
<proteinExistence type="predicted"/>
<evidence type="ECO:0000313" key="2">
    <source>
        <dbReference type="Proteomes" id="UP000258997"/>
    </source>
</evidence>
<name>A0A385EBL8_9CAUD</name>
<protein>
    <submittedName>
        <fullName evidence="1">Uncharacterized protein</fullName>
    </submittedName>
</protein>